<dbReference type="SUPFAM" id="SSF143011">
    <property type="entry name" value="RelE-like"/>
    <property type="match status" value="1"/>
</dbReference>
<protein>
    <recommendedName>
        <fullName evidence="4">Type II toxin-antitoxin system RelE/ParE family toxin</fullName>
    </recommendedName>
</protein>
<dbReference type="AlphaFoldDB" id="A0A9W6NF82"/>
<dbReference type="InterPro" id="IPR007712">
    <property type="entry name" value="RelE/ParE_toxin"/>
</dbReference>
<dbReference type="Pfam" id="PF05016">
    <property type="entry name" value="ParE_toxin"/>
    <property type="match status" value="1"/>
</dbReference>
<accession>A0A9W6NF82</accession>
<organism evidence="2 3">
    <name type="scientific">Pseudomonas turukhanskensis</name>
    <dbReference type="NCBI Taxonomy" id="1806536"/>
    <lineage>
        <taxon>Bacteria</taxon>
        <taxon>Pseudomonadati</taxon>
        <taxon>Pseudomonadota</taxon>
        <taxon>Gammaproteobacteria</taxon>
        <taxon>Pseudomonadales</taxon>
        <taxon>Pseudomonadaceae</taxon>
        <taxon>Pseudomonas</taxon>
    </lineage>
</organism>
<gene>
    <name evidence="2" type="ORF">GCM10017655_16340</name>
</gene>
<evidence type="ECO:0000256" key="1">
    <source>
        <dbReference type="ARBA" id="ARBA00022649"/>
    </source>
</evidence>
<sequence>MMRGLRGSLSGVAGCVIKASLMQRPAARIHGRRTEEPDKIGKALRGPLAGCRRIRLGDIRIVYRINGTEIVVGGV</sequence>
<reference evidence="2" key="1">
    <citation type="journal article" date="2014" name="Int. J. Syst. Evol. Microbiol.">
        <title>Complete genome sequence of Corynebacterium casei LMG S-19264T (=DSM 44701T), isolated from a smear-ripened cheese.</title>
        <authorList>
            <consortium name="US DOE Joint Genome Institute (JGI-PGF)"/>
            <person name="Walter F."/>
            <person name="Albersmeier A."/>
            <person name="Kalinowski J."/>
            <person name="Ruckert C."/>
        </authorList>
    </citation>
    <scope>NUCLEOTIDE SEQUENCE</scope>
    <source>
        <strain evidence="2">VKM B-2935</strain>
    </source>
</reference>
<reference evidence="2" key="2">
    <citation type="submission" date="2023-01" db="EMBL/GenBank/DDBJ databases">
        <authorList>
            <person name="Sun Q."/>
            <person name="Evtushenko L."/>
        </authorList>
    </citation>
    <scope>NUCLEOTIDE SEQUENCE</scope>
    <source>
        <strain evidence="2">VKM B-2935</strain>
    </source>
</reference>
<comment type="caution">
    <text evidence="2">The sequence shown here is derived from an EMBL/GenBank/DDBJ whole genome shotgun (WGS) entry which is preliminary data.</text>
</comment>
<keyword evidence="1" id="KW-1277">Toxin-antitoxin system</keyword>
<evidence type="ECO:0000313" key="2">
    <source>
        <dbReference type="EMBL" id="GLK88572.1"/>
    </source>
</evidence>
<dbReference type="Proteomes" id="UP001143328">
    <property type="component" value="Unassembled WGS sequence"/>
</dbReference>
<dbReference type="EMBL" id="BSFN01000003">
    <property type="protein sequence ID" value="GLK88572.1"/>
    <property type="molecule type" value="Genomic_DNA"/>
</dbReference>
<evidence type="ECO:0008006" key="4">
    <source>
        <dbReference type="Google" id="ProtNLM"/>
    </source>
</evidence>
<proteinExistence type="predicted"/>
<evidence type="ECO:0000313" key="3">
    <source>
        <dbReference type="Proteomes" id="UP001143328"/>
    </source>
</evidence>
<keyword evidence="3" id="KW-1185">Reference proteome</keyword>
<dbReference type="InterPro" id="IPR035093">
    <property type="entry name" value="RelE/ParE_toxin_dom_sf"/>
</dbReference>
<dbReference type="Gene3D" id="3.30.2310.20">
    <property type="entry name" value="RelE-like"/>
    <property type="match status" value="1"/>
</dbReference>
<name>A0A9W6NF82_9PSED</name>